<accession>A0A9N8ZP04</accession>
<evidence type="ECO:0000313" key="2">
    <source>
        <dbReference type="Proteomes" id="UP000789759"/>
    </source>
</evidence>
<gene>
    <name evidence="1" type="ORF">CPELLU_LOCUS2494</name>
</gene>
<evidence type="ECO:0000313" key="1">
    <source>
        <dbReference type="EMBL" id="CAG8502004.1"/>
    </source>
</evidence>
<name>A0A9N8ZP04_9GLOM</name>
<reference evidence="1" key="1">
    <citation type="submission" date="2021-06" db="EMBL/GenBank/DDBJ databases">
        <authorList>
            <person name="Kallberg Y."/>
            <person name="Tangrot J."/>
            <person name="Rosling A."/>
        </authorList>
    </citation>
    <scope>NUCLEOTIDE SEQUENCE</scope>
    <source>
        <strain evidence="1">FL966</strain>
    </source>
</reference>
<comment type="caution">
    <text evidence="1">The sequence shown here is derived from an EMBL/GenBank/DDBJ whole genome shotgun (WGS) entry which is preliminary data.</text>
</comment>
<proteinExistence type="predicted"/>
<dbReference type="AlphaFoldDB" id="A0A9N8ZP04"/>
<keyword evidence="2" id="KW-1185">Reference proteome</keyword>
<dbReference type="EMBL" id="CAJVQA010001087">
    <property type="protein sequence ID" value="CAG8502004.1"/>
    <property type="molecule type" value="Genomic_DNA"/>
</dbReference>
<sequence length="66" mass="7606">MIPFKLSFYPARRLIKSNVIKVVDSVEKGKKVIVGDVKMCGSVEKSLSKKQLLRKRNDICSRIYTY</sequence>
<organism evidence="1 2">
    <name type="scientific">Cetraspora pellucida</name>
    <dbReference type="NCBI Taxonomy" id="1433469"/>
    <lineage>
        <taxon>Eukaryota</taxon>
        <taxon>Fungi</taxon>
        <taxon>Fungi incertae sedis</taxon>
        <taxon>Mucoromycota</taxon>
        <taxon>Glomeromycotina</taxon>
        <taxon>Glomeromycetes</taxon>
        <taxon>Diversisporales</taxon>
        <taxon>Gigasporaceae</taxon>
        <taxon>Cetraspora</taxon>
    </lineage>
</organism>
<dbReference type="Proteomes" id="UP000789759">
    <property type="component" value="Unassembled WGS sequence"/>
</dbReference>
<protein>
    <submittedName>
        <fullName evidence="1">22955_t:CDS:1</fullName>
    </submittedName>
</protein>